<dbReference type="InterPro" id="IPR019734">
    <property type="entry name" value="TPR_rpt"/>
</dbReference>
<name>A0A1G9RW89_9FIRM</name>
<dbReference type="Pfam" id="PF13432">
    <property type="entry name" value="TPR_16"/>
    <property type="match status" value="2"/>
</dbReference>
<evidence type="ECO:0000313" key="5">
    <source>
        <dbReference type="EMBL" id="SDM27558.1"/>
    </source>
</evidence>
<dbReference type="SUPFAM" id="SSF48439">
    <property type="entry name" value="Protein prenylyltransferase"/>
    <property type="match status" value="1"/>
</dbReference>
<dbReference type="RefSeq" id="WP_173812964.1">
    <property type="nucleotide sequence ID" value="NZ_FNHB01000003.1"/>
</dbReference>
<dbReference type="EMBL" id="FNHB01000003">
    <property type="protein sequence ID" value="SDM27558.1"/>
    <property type="molecule type" value="Genomic_DNA"/>
</dbReference>
<dbReference type="STRING" id="146817.SAMN04488502_103128"/>
<dbReference type="SUPFAM" id="SSF48452">
    <property type="entry name" value="TPR-like"/>
    <property type="match status" value="1"/>
</dbReference>
<dbReference type="AlphaFoldDB" id="A0A1G9RW89"/>
<dbReference type="PANTHER" id="PTHR44943">
    <property type="entry name" value="CELLULOSE SYNTHASE OPERON PROTEIN C"/>
    <property type="match status" value="1"/>
</dbReference>
<protein>
    <submittedName>
        <fullName evidence="5">Tetratricopeptide repeat-containing protein</fullName>
    </submittedName>
</protein>
<keyword evidence="4" id="KW-1133">Transmembrane helix</keyword>
<dbReference type="PANTHER" id="PTHR44943:SF8">
    <property type="entry name" value="TPR REPEAT-CONTAINING PROTEIN MJ0263"/>
    <property type="match status" value="1"/>
</dbReference>
<keyword evidence="1" id="KW-0677">Repeat</keyword>
<keyword evidence="6" id="KW-1185">Reference proteome</keyword>
<proteinExistence type="predicted"/>
<feature type="repeat" description="TPR" evidence="3">
    <location>
        <begin position="198"/>
        <end position="231"/>
    </location>
</feature>
<evidence type="ECO:0000256" key="3">
    <source>
        <dbReference type="PROSITE-ProRule" id="PRU00339"/>
    </source>
</evidence>
<evidence type="ECO:0000256" key="1">
    <source>
        <dbReference type="ARBA" id="ARBA00022737"/>
    </source>
</evidence>
<keyword evidence="4" id="KW-0812">Transmembrane</keyword>
<feature type="repeat" description="TPR" evidence="3">
    <location>
        <begin position="62"/>
        <end position="95"/>
    </location>
</feature>
<feature type="repeat" description="TPR" evidence="3">
    <location>
        <begin position="232"/>
        <end position="265"/>
    </location>
</feature>
<dbReference type="Gene3D" id="1.25.40.10">
    <property type="entry name" value="Tetratricopeptide repeat domain"/>
    <property type="match status" value="3"/>
</dbReference>
<accession>A0A1G9RW89</accession>
<dbReference type="Pfam" id="PF12895">
    <property type="entry name" value="ANAPC3"/>
    <property type="match status" value="1"/>
</dbReference>
<sequence>MRFHVKPRLWFMYILIIIVAVVWSIFETKPDLSEVSRLSQNKQYGEALQAVNHILEEYPDDLDALNEQGYLLLRLGRNEEALLALTKVVEEDPAHAAALNHLAWAYHNLSLQRIANAYIDRALLIGQNTDIQYVNKANIELALNNYANALKYYDLALKLNAGSENAAFGKGLAYYRQANYQQAVVWLSKHLALVPDDQDGWNYLVSAYLKSNDYAGAIGEYQKRIEQEPGNVQLLVSLGGVYTTMREYGKAIELFDQAIGQNPEFAQAYYEKGLSMIMTGDYDAACDQLVLAVRYNKDYLYSFKDEPKLDKIKQLPKFKQLFM</sequence>
<dbReference type="Proteomes" id="UP000214880">
    <property type="component" value="Unassembled WGS sequence"/>
</dbReference>
<dbReference type="PROSITE" id="PS50293">
    <property type="entry name" value="TPR_REGION"/>
    <property type="match status" value="1"/>
</dbReference>
<gene>
    <name evidence="5" type="ORF">SAMN04488502_103128</name>
</gene>
<feature type="repeat" description="TPR" evidence="3">
    <location>
        <begin position="164"/>
        <end position="197"/>
    </location>
</feature>
<reference evidence="5 6" key="1">
    <citation type="submission" date="2016-10" db="EMBL/GenBank/DDBJ databases">
        <authorList>
            <person name="de Groot N.N."/>
        </authorList>
    </citation>
    <scope>NUCLEOTIDE SEQUENCE [LARGE SCALE GENOMIC DNA]</scope>
    <source>
        <strain evidence="5 6">DSM 1736</strain>
    </source>
</reference>
<dbReference type="InterPro" id="IPR011990">
    <property type="entry name" value="TPR-like_helical_dom_sf"/>
</dbReference>
<evidence type="ECO:0000256" key="4">
    <source>
        <dbReference type="SAM" id="Phobius"/>
    </source>
</evidence>
<evidence type="ECO:0000256" key="2">
    <source>
        <dbReference type="ARBA" id="ARBA00022803"/>
    </source>
</evidence>
<keyword evidence="2 3" id="KW-0802">TPR repeat</keyword>
<keyword evidence="4" id="KW-0472">Membrane</keyword>
<evidence type="ECO:0000313" key="6">
    <source>
        <dbReference type="Proteomes" id="UP000214880"/>
    </source>
</evidence>
<organism evidence="5 6">
    <name type="scientific">Dendrosporobacter quercicolus</name>
    <dbReference type="NCBI Taxonomy" id="146817"/>
    <lineage>
        <taxon>Bacteria</taxon>
        <taxon>Bacillati</taxon>
        <taxon>Bacillota</taxon>
        <taxon>Negativicutes</taxon>
        <taxon>Selenomonadales</taxon>
        <taxon>Sporomusaceae</taxon>
        <taxon>Dendrosporobacter</taxon>
    </lineage>
</organism>
<dbReference type="InterPro" id="IPR051685">
    <property type="entry name" value="Ycf3/AcsC/BcsC/TPR_MFPF"/>
</dbReference>
<dbReference type="PROSITE" id="PS50005">
    <property type="entry name" value="TPR"/>
    <property type="match status" value="4"/>
</dbReference>
<dbReference type="SMART" id="SM00028">
    <property type="entry name" value="TPR"/>
    <property type="match status" value="7"/>
</dbReference>
<feature type="transmembrane region" description="Helical" evidence="4">
    <location>
        <begin position="9"/>
        <end position="26"/>
    </location>
</feature>